<evidence type="ECO:0000313" key="2">
    <source>
        <dbReference type="EMBL" id="ODP39271.1"/>
    </source>
</evidence>
<dbReference type="STRING" id="1888892.BFL28_10685"/>
<dbReference type="GO" id="GO:0003676">
    <property type="term" value="F:nucleic acid binding"/>
    <property type="evidence" value="ECO:0007669"/>
    <property type="project" value="InterPro"/>
</dbReference>
<evidence type="ECO:0008006" key="4">
    <source>
        <dbReference type="Google" id="ProtNLM"/>
    </source>
</evidence>
<protein>
    <recommendedName>
        <fullName evidence="4">VRR-NUC domain-containing protein</fullName>
    </recommendedName>
</protein>
<feature type="compositionally biased region" description="Basic and acidic residues" evidence="1">
    <location>
        <begin position="14"/>
        <end position="28"/>
    </location>
</feature>
<dbReference type="InterPro" id="IPR011856">
    <property type="entry name" value="tRNA_endonuc-like_dom_sf"/>
</dbReference>
<name>A0A1E3LZS1_9SPHN</name>
<evidence type="ECO:0000313" key="3">
    <source>
        <dbReference type="Proteomes" id="UP000094487"/>
    </source>
</evidence>
<keyword evidence="3" id="KW-1185">Reference proteome</keyword>
<dbReference type="OrthoDB" id="7595707at2"/>
<sequence>MNMFAALETPLTDEPWHIDPRDRDPRSEDERVAAALRMAHMICPAVDIVAIPNAGRRSRWEANARKREGMKAGALDWVVTWRPHLGDRGVAYVEWKDGTGTPDANQRDRLNMLFRMGHHVGVFRREDSFFAWLRALGAPFVDRVGRL</sequence>
<dbReference type="AlphaFoldDB" id="A0A1E3LZS1"/>
<feature type="region of interest" description="Disordered" evidence="1">
    <location>
        <begin position="1"/>
        <end position="28"/>
    </location>
</feature>
<proteinExistence type="predicted"/>
<comment type="caution">
    <text evidence="2">The sequence shown here is derived from an EMBL/GenBank/DDBJ whole genome shotgun (WGS) entry which is preliminary data.</text>
</comment>
<reference evidence="2 3" key="1">
    <citation type="submission" date="2016-08" db="EMBL/GenBank/DDBJ databases">
        <title>Draft genome of the agarase producing Sphingomonas sp. MCT13.</title>
        <authorList>
            <person name="D'Andrea M.M."/>
            <person name="Rossolini G.M."/>
            <person name="Thaller M.C."/>
        </authorList>
    </citation>
    <scope>NUCLEOTIDE SEQUENCE [LARGE SCALE GENOMIC DNA]</scope>
    <source>
        <strain evidence="2 3">MCT13</strain>
    </source>
</reference>
<accession>A0A1E3LZS1</accession>
<dbReference type="Proteomes" id="UP000094487">
    <property type="component" value="Unassembled WGS sequence"/>
</dbReference>
<dbReference type="EMBL" id="MDDS01000006">
    <property type="protein sequence ID" value="ODP39271.1"/>
    <property type="molecule type" value="Genomic_DNA"/>
</dbReference>
<gene>
    <name evidence="2" type="ORF">BFL28_10685</name>
</gene>
<dbReference type="Gene3D" id="3.40.1350.10">
    <property type="match status" value="1"/>
</dbReference>
<dbReference type="RefSeq" id="WP_069319042.1">
    <property type="nucleotide sequence ID" value="NZ_MDDS01000006.1"/>
</dbReference>
<evidence type="ECO:0000256" key="1">
    <source>
        <dbReference type="SAM" id="MobiDB-lite"/>
    </source>
</evidence>
<organism evidence="2 3">
    <name type="scientific">Sphingomonas turrisvirgatae</name>
    <dbReference type="NCBI Taxonomy" id="1888892"/>
    <lineage>
        <taxon>Bacteria</taxon>
        <taxon>Pseudomonadati</taxon>
        <taxon>Pseudomonadota</taxon>
        <taxon>Alphaproteobacteria</taxon>
        <taxon>Sphingomonadales</taxon>
        <taxon>Sphingomonadaceae</taxon>
        <taxon>Sphingomonas</taxon>
    </lineage>
</organism>